<dbReference type="PANTHER" id="PTHR35728">
    <property type="entry name" value="MICROTUBULE-BINDING PROTEIN TANGLED-RELATED"/>
    <property type="match status" value="1"/>
</dbReference>
<evidence type="ECO:0008006" key="3">
    <source>
        <dbReference type="Google" id="ProtNLM"/>
    </source>
</evidence>
<name>A0A175YEX0_DAUCS</name>
<dbReference type="GO" id="GO:0005875">
    <property type="term" value="C:microtubule associated complex"/>
    <property type="evidence" value="ECO:0007669"/>
    <property type="project" value="TreeGrafter"/>
</dbReference>
<dbReference type="GO" id="GO:0008017">
    <property type="term" value="F:microtubule binding"/>
    <property type="evidence" value="ECO:0007669"/>
    <property type="project" value="InterPro"/>
</dbReference>
<proteinExistence type="predicted"/>
<dbReference type="STRING" id="79200.A0A175YEX0"/>
<dbReference type="InterPro" id="IPR044709">
    <property type="entry name" value="TAN1"/>
</dbReference>
<evidence type="ECO:0000256" key="1">
    <source>
        <dbReference type="SAM" id="MobiDB-lite"/>
    </source>
</evidence>
<dbReference type="OMA" id="NCKYIAN"/>
<protein>
    <recommendedName>
        <fullName evidence="3">Microtubule-binding protein TANGLED</fullName>
    </recommendedName>
</protein>
<dbReference type="GO" id="GO:0009574">
    <property type="term" value="C:preprophase band"/>
    <property type="evidence" value="ECO:0007669"/>
    <property type="project" value="TreeGrafter"/>
</dbReference>
<sequence length="364" mass="40734">MVARSPPKHKKLATPLDTTLLTQTLNKVTPLLSSMQVDKCLARLQELQYTANGGSKVISGVNLSPRSTRCYLRTSLRCKQESARIRNTTPLKSSYGKSTTTGEWQRMSLPAMLLRETMEEIIQTTQFARDTVAAIAPANRPSSDKDPKTPLSIKQNHRPKLENSVLKARRNREKQTTLPSIRSNADDPYLQRAKTHINFKTISPSKRATHKENSQHFKANRVSPGNNLWPKKAVLFPNHIFDSSSSISKTKSPLITRTRQATPHKFLVKSPGASASKFQVKIKSPPLSLSPPKNLYLNRRSPKVSTAAKLRRSFSPSRLANRLVSPLKSRKLGIEKSDAMKIMMSGLKQRPSCSTSMSFLARRN</sequence>
<dbReference type="GO" id="GO:2000694">
    <property type="term" value="P:regulation of phragmoplast microtubule organization"/>
    <property type="evidence" value="ECO:0007669"/>
    <property type="project" value="InterPro"/>
</dbReference>
<organism evidence="2">
    <name type="scientific">Daucus carota subsp. sativus</name>
    <name type="common">Carrot</name>
    <dbReference type="NCBI Taxonomy" id="79200"/>
    <lineage>
        <taxon>Eukaryota</taxon>
        <taxon>Viridiplantae</taxon>
        <taxon>Streptophyta</taxon>
        <taxon>Embryophyta</taxon>
        <taxon>Tracheophyta</taxon>
        <taxon>Spermatophyta</taxon>
        <taxon>Magnoliopsida</taxon>
        <taxon>eudicotyledons</taxon>
        <taxon>Gunneridae</taxon>
        <taxon>Pentapetalae</taxon>
        <taxon>asterids</taxon>
        <taxon>campanulids</taxon>
        <taxon>Apiales</taxon>
        <taxon>Apiaceae</taxon>
        <taxon>Apioideae</taxon>
        <taxon>Scandiceae</taxon>
        <taxon>Daucinae</taxon>
        <taxon>Daucus</taxon>
        <taxon>Daucus sect. Daucus</taxon>
    </lineage>
</organism>
<dbReference type="GO" id="GO:0000911">
    <property type="term" value="P:cytokinesis by cell plate formation"/>
    <property type="evidence" value="ECO:0007669"/>
    <property type="project" value="TreeGrafter"/>
</dbReference>
<dbReference type="Gramene" id="KZM81800">
    <property type="protein sequence ID" value="KZM81800"/>
    <property type="gene ID" value="DCAR_029413"/>
</dbReference>
<gene>
    <name evidence="2" type="ORF">DCAR_029413</name>
</gene>
<reference evidence="2" key="1">
    <citation type="journal article" date="2016" name="Nat. Genet.">
        <title>A high-quality carrot genome assembly provides new insights into carotenoid accumulation and asterid genome evolution.</title>
        <authorList>
            <person name="Iorizzo M."/>
            <person name="Ellison S."/>
            <person name="Senalik D."/>
            <person name="Zeng P."/>
            <person name="Satapoomin P."/>
            <person name="Huang J."/>
            <person name="Bowman M."/>
            <person name="Iovene M."/>
            <person name="Sanseverino W."/>
            <person name="Cavagnaro P."/>
            <person name="Yildiz M."/>
            <person name="Macko-Podgorni A."/>
            <person name="Moranska E."/>
            <person name="Grzebelus E."/>
            <person name="Grzebelus D."/>
            <person name="Ashrafi H."/>
            <person name="Zheng Z."/>
            <person name="Cheng S."/>
            <person name="Spooner D."/>
            <person name="Van Deynze A."/>
            <person name="Simon P."/>
        </authorList>
    </citation>
    <scope>NUCLEOTIDE SEQUENCE [LARGE SCALE GENOMIC DNA]</scope>
    <source>
        <tissue evidence="2">Leaf</tissue>
    </source>
</reference>
<comment type="caution">
    <text evidence="2">The sequence shown here is derived from an EMBL/GenBank/DDBJ whole genome shotgun (WGS) entry which is preliminary data.</text>
</comment>
<accession>A0A175YEX0</accession>
<dbReference type="EMBL" id="LNRQ01000009">
    <property type="protein sequence ID" value="KZM81800.1"/>
    <property type="molecule type" value="Genomic_DNA"/>
</dbReference>
<dbReference type="PANTHER" id="PTHR35728:SF1">
    <property type="entry name" value="MICROTUBULE-BINDING PROTEIN TANGLED-RELATED"/>
    <property type="match status" value="1"/>
</dbReference>
<dbReference type="AlphaFoldDB" id="A0A175YEX0"/>
<evidence type="ECO:0000313" key="2">
    <source>
        <dbReference type="EMBL" id="KZM81800.1"/>
    </source>
</evidence>
<feature type="region of interest" description="Disordered" evidence="1">
    <location>
        <begin position="136"/>
        <end position="163"/>
    </location>
</feature>